<name>A0A2Z2KXT6_9FLOR</name>
<dbReference type="SMART" id="SM00387">
    <property type="entry name" value="HATPase_c"/>
    <property type="match status" value="1"/>
</dbReference>
<evidence type="ECO:0000256" key="7">
    <source>
        <dbReference type="ARBA" id="ARBA00023012"/>
    </source>
</evidence>
<dbReference type="InterPro" id="IPR003661">
    <property type="entry name" value="HisK_dim/P_dom"/>
</dbReference>
<evidence type="ECO:0000313" key="12">
    <source>
        <dbReference type="EMBL" id="ASB29815.1"/>
    </source>
</evidence>
<feature type="domain" description="HAMP" evidence="11">
    <location>
        <begin position="205"/>
        <end position="257"/>
    </location>
</feature>
<evidence type="ECO:0000256" key="4">
    <source>
        <dbReference type="ARBA" id="ARBA00022553"/>
    </source>
</evidence>
<dbReference type="GeneID" id="37507745"/>
<gene>
    <name evidence="12" type="primary">dfr</name>
</gene>
<organism evidence="12">
    <name type="scientific">Porolithon onkodes</name>
    <dbReference type="NCBI Taxonomy" id="231751"/>
    <lineage>
        <taxon>Eukaryota</taxon>
        <taxon>Rhodophyta</taxon>
        <taxon>Florideophyceae</taxon>
        <taxon>Corallinophycidae</taxon>
        <taxon>Corallinales</taxon>
        <taxon>Porolithaceae</taxon>
        <taxon>Porolithon</taxon>
    </lineage>
</organism>
<evidence type="ECO:0000256" key="9">
    <source>
        <dbReference type="SAM" id="Phobius"/>
    </source>
</evidence>
<sequence length="631" mass="72696">MNKIWQWWLSINWKTRSISLFILVISVIMSTTAFILLIYIQHELIEVNLRFFRDFSSLLAYNIVSVVHVNPTIELMSSIEKIYLNHSTINYLRLFNAQGIQLFSCPIDSSLFRYFNNLSFDILDFRSSLVQSNMLLLNLSIDLTQGVTHCLIPLVVDNILIGFLQLGLNFNSSTLYITNLFQSISVLTFVSVWLIFILGMAFNFFVIMNPMKELSRGIRNILSGDFSYRIDTFVNGELGDVVVSFNTMCERLQFYEKKNILQLNVEKAKIESLVATIADGAILLDSELRIILVNRIAIKVFHWVNKDLIGHLIFHHLPVHVNDALLPILNSMVRSTCFDNNSKSFQELRINLNFESLKTFRFLLSTTPNYNRQSFNGIVIILQDLTKENLLNEAKNQFISNVSHELRTPLCNIGSFLETLIDYNHKLSLDQKNQFLSIAYAETQRLNSLVNDVLDLSRLESECSYILKPLRLNNSILYIVQASQIIASNKKVKIIMEFYNHIQEVFAHKSSFCQVLSNLLSNSLKFTHKQGTITIRVYPLLIQKHNFRLLDFSSDFVRVEVIDEGIGISTIFQKQIFDRFMRIENNIHILKGTGLGLSIVKNIIQKHNSSINVYSEVNIGTSFWFDLCIVS</sequence>
<evidence type="ECO:0000256" key="6">
    <source>
        <dbReference type="ARBA" id="ARBA00022777"/>
    </source>
</evidence>
<dbReference type="GO" id="GO:0000155">
    <property type="term" value="F:phosphorelay sensor kinase activity"/>
    <property type="evidence" value="ECO:0007669"/>
    <property type="project" value="InterPro"/>
</dbReference>
<evidence type="ECO:0000256" key="2">
    <source>
        <dbReference type="ARBA" id="ARBA00004508"/>
    </source>
</evidence>
<dbReference type="Pfam" id="PF02518">
    <property type="entry name" value="HATPase_c"/>
    <property type="match status" value="1"/>
</dbReference>
<dbReference type="InterPro" id="IPR035965">
    <property type="entry name" value="PAS-like_dom_sf"/>
</dbReference>
<evidence type="ECO:0000256" key="3">
    <source>
        <dbReference type="ARBA" id="ARBA00012438"/>
    </source>
</evidence>
<evidence type="ECO:0000256" key="5">
    <source>
        <dbReference type="ARBA" id="ARBA00022679"/>
    </source>
</evidence>
<dbReference type="Gene3D" id="3.30.565.10">
    <property type="entry name" value="Histidine kinase-like ATPase, C-terminal domain"/>
    <property type="match status" value="1"/>
</dbReference>
<dbReference type="InterPro" id="IPR050736">
    <property type="entry name" value="Sensor_HK_Regulatory"/>
</dbReference>
<dbReference type="SUPFAM" id="SSF55785">
    <property type="entry name" value="PYP-like sensor domain (PAS domain)"/>
    <property type="match status" value="1"/>
</dbReference>
<dbReference type="InterPro" id="IPR036890">
    <property type="entry name" value="HATPase_C_sf"/>
</dbReference>
<evidence type="ECO:0000256" key="1">
    <source>
        <dbReference type="ARBA" id="ARBA00000085"/>
    </source>
</evidence>
<dbReference type="SMART" id="SM00388">
    <property type="entry name" value="HisKA"/>
    <property type="match status" value="1"/>
</dbReference>
<dbReference type="PANTHER" id="PTHR43711:SF13">
    <property type="entry name" value="DRUG SENSORY PROTEIN A"/>
    <property type="match status" value="1"/>
</dbReference>
<dbReference type="CDD" id="cd06225">
    <property type="entry name" value="HAMP"/>
    <property type="match status" value="1"/>
</dbReference>
<keyword evidence="6 12" id="KW-0418">Kinase</keyword>
<proteinExistence type="predicted"/>
<dbReference type="InterPro" id="IPR013767">
    <property type="entry name" value="PAS_fold"/>
</dbReference>
<dbReference type="InterPro" id="IPR004358">
    <property type="entry name" value="Sig_transdc_His_kin-like_C"/>
</dbReference>
<feature type="transmembrane region" description="Helical" evidence="9">
    <location>
        <begin position="20"/>
        <end position="40"/>
    </location>
</feature>
<dbReference type="SUPFAM" id="SSF55874">
    <property type="entry name" value="ATPase domain of HSP90 chaperone/DNA topoisomerase II/histidine kinase"/>
    <property type="match status" value="1"/>
</dbReference>
<evidence type="ECO:0000259" key="11">
    <source>
        <dbReference type="PROSITE" id="PS50885"/>
    </source>
</evidence>
<dbReference type="SMART" id="SM00304">
    <property type="entry name" value="HAMP"/>
    <property type="match status" value="1"/>
</dbReference>
<keyword evidence="4" id="KW-0597">Phosphoprotein</keyword>
<accession>A0A2Z2KXT6</accession>
<keyword evidence="9" id="KW-0472">Membrane</keyword>
<dbReference type="SMART" id="SM00091">
    <property type="entry name" value="PAS"/>
    <property type="match status" value="1"/>
</dbReference>
<keyword evidence="9" id="KW-1133">Transmembrane helix</keyword>
<dbReference type="Pfam" id="PF00672">
    <property type="entry name" value="HAMP"/>
    <property type="match status" value="1"/>
</dbReference>
<dbReference type="PROSITE" id="PS50109">
    <property type="entry name" value="HIS_KIN"/>
    <property type="match status" value="1"/>
</dbReference>
<comment type="catalytic activity">
    <reaction evidence="1">
        <text>ATP + protein L-histidine = ADP + protein N-phospho-L-histidine.</text>
        <dbReference type="EC" id="2.7.13.3"/>
    </reaction>
</comment>
<dbReference type="SUPFAM" id="SSF47384">
    <property type="entry name" value="Homodimeric domain of signal transducing histidine kinase"/>
    <property type="match status" value="1"/>
</dbReference>
<dbReference type="Gene3D" id="1.10.287.130">
    <property type="match status" value="1"/>
</dbReference>
<keyword evidence="5" id="KW-0808">Transferase</keyword>
<dbReference type="GO" id="GO:0006355">
    <property type="term" value="P:regulation of DNA-templated transcription"/>
    <property type="evidence" value="ECO:0007669"/>
    <property type="project" value="InterPro"/>
</dbReference>
<protein>
    <recommendedName>
        <fullName evidence="8">Uncharacterized sensor-like histidine kinase ycf26</fullName>
        <ecNumber evidence="3">2.7.13.3</ecNumber>
    </recommendedName>
</protein>
<comment type="subcellular location">
    <subcellularLocation>
        <location evidence="2">Plastid</location>
        <location evidence="2">Chloroplast membrane</location>
        <topology evidence="2">Multi-pass membrane protein</topology>
    </subcellularLocation>
</comment>
<dbReference type="PRINTS" id="PR00344">
    <property type="entry name" value="BCTRLSENSOR"/>
</dbReference>
<dbReference type="FunFam" id="1.10.287.130:FF:000001">
    <property type="entry name" value="Two-component sensor histidine kinase"/>
    <property type="match status" value="1"/>
</dbReference>
<dbReference type="EMBL" id="KY212106">
    <property type="protein sequence ID" value="ASB29815.1"/>
    <property type="molecule type" value="Genomic_DNA"/>
</dbReference>
<dbReference type="InterPro" id="IPR036097">
    <property type="entry name" value="HisK_dim/P_sf"/>
</dbReference>
<dbReference type="SUPFAM" id="SSF158472">
    <property type="entry name" value="HAMP domain-like"/>
    <property type="match status" value="1"/>
</dbReference>
<dbReference type="EC" id="2.7.13.3" evidence="3"/>
<dbReference type="AlphaFoldDB" id="A0A2Z2KXT6"/>
<keyword evidence="12" id="KW-0934">Plastid</keyword>
<dbReference type="InterPro" id="IPR000014">
    <property type="entry name" value="PAS"/>
</dbReference>
<dbReference type="PANTHER" id="PTHR43711">
    <property type="entry name" value="TWO-COMPONENT HISTIDINE KINASE"/>
    <property type="match status" value="1"/>
</dbReference>
<feature type="domain" description="Histidine kinase" evidence="10">
    <location>
        <begin position="401"/>
        <end position="631"/>
    </location>
</feature>
<evidence type="ECO:0000256" key="8">
    <source>
        <dbReference type="ARBA" id="ARBA00069102"/>
    </source>
</evidence>
<dbReference type="PROSITE" id="PS50885">
    <property type="entry name" value="HAMP"/>
    <property type="match status" value="1"/>
</dbReference>
<keyword evidence="9" id="KW-0812">Transmembrane</keyword>
<dbReference type="CDD" id="cd00082">
    <property type="entry name" value="HisKA"/>
    <property type="match status" value="1"/>
</dbReference>
<dbReference type="RefSeq" id="YP_009502214.1">
    <property type="nucleotide sequence ID" value="NC_038144.1"/>
</dbReference>
<reference evidence="12" key="1">
    <citation type="submission" date="2016-11" db="EMBL/GenBank/DDBJ databases">
        <title>Complete organellar and ribosomal genomic analysis of the lectotype specimen of the reef forming species Porolithon onkodes (Heydrich) Foslie.</title>
        <authorList>
            <person name="Hughey J.R."/>
            <person name="Gabrielson P.W."/>
        </authorList>
    </citation>
    <scope>NUCLEOTIDE SEQUENCE</scope>
</reference>
<evidence type="ECO:0000259" key="10">
    <source>
        <dbReference type="PROSITE" id="PS50109"/>
    </source>
</evidence>
<dbReference type="InterPro" id="IPR005467">
    <property type="entry name" value="His_kinase_dom"/>
</dbReference>
<dbReference type="Gene3D" id="6.10.340.10">
    <property type="match status" value="1"/>
</dbReference>
<keyword evidence="7" id="KW-0902">Two-component regulatory system</keyword>
<dbReference type="GO" id="GO:0031969">
    <property type="term" value="C:chloroplast membrane"/>
    <property type="evidence" value="ECO:0007669"/>
    <property type="project" value="UniProtKB-SubCell"/>
</dbReference>
<feature type="transmembrane region" description="Helical" evidence="9">
    <location>
        <begin position="180"/>
        <end position="206"/>
    </location>
</feature>
<geneLocation type="plastid" evidence="12"/>
<dbReference type="InterPro" id="IPR003594">
    <property type="entry name" value="HATPase_dom"/>
</dbReference>
<dbReference type="Pfam" id="PF00989">
    <property type="entry name" value="PAS"/>
    <property type="match status" value="1"/>
</dbReference>
<dbReference type="Gene3D" id="3.30.450.20">
    <property type="entry name" value="PAS domain"/>
    <property type="match status" value="1"/>
</dbReference>
<dbReference type="Pfam" id="PF00512">
    <property type="entry name" value="HisKA"/>
    <property type="match status" value="1"/>
</dbReference>
<dbReference type="InterPro" id="IPR003660">
    <property type="entry name" value="HAMP_dom"/>
</dbReference>